<organism evidence="2 3">
    <name type="scientific">Paracoccus shanxieyensis</name>
    <dbReference type="NCBI Taxonomy" id="2675752"/>
    <lineage>
        <taxon>Bacteria</taxon>
        <taxon>Pseudomonadati</taxon>
        <taxon>Pseudomonadota</taxon>
        <taxon>Alphaproteobacteria</taxon>
        <taxon>Rhodobacterales</taxon>
        <taxon>Paracoccaceae</taxon>
        <taxon>Paracoccus</taxon>
    </lineage>
</organism>
<evidence type="ECO:0000313" key="2">
    <source>
        <dbReference type="EMBL" id="MTH64042.1"/>
    </source>
</evidence>
<evidence type="ECO:0000313" key="3">
    <source>
        <dbReference type="Proteomes" id="UP000478740"/>
    </source>
</evidence>
<dbReference type="Proteomes" id="UP000478740">
    <property type="component" value="Unassembled WGS sequence"/>
</dbReference>
<sequence>MPQRVVSVNLCTDQLALLLAAPGQVISVSDLARDPTASAMADQARDVPSNDGQAEQVFLLNPDLVLAGAFTAPATVQMLRRLGIRVEVFAPDTDLQGIRDNLRRMGQVLGRAEQAQRMIADFDAGLGSPPAGPRPRAAIYAANGYSSGSASLAGQIVAQAGFDNIADELGLSQGGHIPLEVLLMSRPDLLILGRRYPGHSRAEEPLDHPALRALMAQVPVVTMSDPDWVCGTPHVLRTIAALRQARP</sequence>
<dbReference type="Pfam" id="PF01497">
    <property type="entry name" value="Peripla_BP_2"/>
    <property type="match status" value="1"/>
</dbReference>
<dbReference type="AlphaFoldDB" id="A0A6L6IXP1"/>
<feature type="domain" description="Fe/B12 periplasmic-binding" evidence="1">
    <location>
        <begin position="4"/>
        <end position="247"/>
    </location>
</feature>
<dbReference type="InterPro" id="IPR050902">
    <property type="entry name" value="ABC_Transporter_SBP"/>
</dbReference>
<protein>
    <submittedName>
        <fullName evidence="2">ABC transporter substrate-binding protein</fullName>
    </submittedName>
</protein>
<gene>
    <name evidence="2" type="ORF">GL284_07160</name>
</gene>
<dbReference type="PANTHER" id="PTHR30535:SF34">
    <property type="entry name" value="MOLYBDATE-BINDING PROTEIN MOLA"/>
    <property type="match status" value="1"/>
</dbReference>
<dbReference type="InterPro" id="IPR002491">
    <property type="entry name" value="ABC_transptr_periplasmic_BD"/>
</dbReference>
<reference evidence="2 3" key="1">
    <citation type="submission" date="2019-11" db="EMBL/GenBank/DDBJ databases">
        <authorList>
            <person name="Dong K."/>
        </authorList>
    </citation>
    <scope>NUCLEOTIDE SEQUENCE [LARGE SCALE GENOMIC DNA]</scope>
    <source>
        <strain evidence="2 3">DK608</strain>
    </source>
</reference>
<evidence type="ECO:0000259" key="1">
    <source>
        <dbReference type="PROSITE" id="PS50983"/>
    </source>
</evidence>
<dbReference type="SUPFAM" id="SSF53807">
    <property type="entry name" value="Helical backbone' metal receptor"/>
    <property type="match status" value="1"/>
</dbReference>
<dbReference type="Gene3D" id="3.40.50.1980">
    <property type="entry name" value="Nitrogenase molybdenum iron protein domain"/>
    <property type="match status" value="2"/>
</dbReference>
<comment type="caution">
    <text evidence="2">The sequence shown here is derived from an EMBL/GenBank/DDBJ whole genome shotgun (WGS) entry which is preliminary data.</text>
</comment>
<keyword evidence="3" id="KW-1185">Reference proteome</keyword>
<dbReference type="PANTHER" id="PTHR30535">
    <property type="entry name" value="VITAMIN B12-BINDING PROTEIN"/>
    <property type="match status" value="1"/>
</dbReference>
<name>A0A6L6IXP1_9RHOB</name>
<dbReference type="EMBL" id="WMII01000005">
    <property type="protein sequence ID" value="MTH64042.1"/>
    <property type="molecule type" value="Genomic_DNA"/>
</dbReference>
<accession>A0A6L6IXP1</accession>
<proteinExistence type="predicted"/>
<dbReference type="PROSITE" id="PS50983">
    <property type="entry name" value="FE_B12_PBP"/>
    <property type="match status" value="1"/>
</dbReference>